<protein>
    <recommendedName>
        <fullName evidence="2">TonB-dependent receptor plug domain-containing protein</fullName>
    </recommendedName>
</protein>
<dbReference type="SUPFAM" id="SSF49464">
    <property type="entry name" value="Carboxypeptidase regulatory domain-like"/>
    <property type="match status" value="1"/>
</dbReference>
<dbReference type="FunFam" id="2.170.130.10:FF:000003">
    <property type="entry name" value="SusC/RagA family TonB-linked outer membrane protein"/>
    <property type="match status" value="1"/>
</dbReference>
<dbReference type="NCBIfam" id="TIGR04057">
    <property type="entry name" value="SusC_RagA_signa"/>
    <property type="match status" value="1"/>
</dbReference>
<dbReference type="Proteomes" id="UP000092967">
    <property type="component" value="Chromosome"/>
</dbReference>
<dbReference type="InterPro" id="IPR018247">
    <property type="entry name" value="EF_Hand_1_Ca_BS"/>
</dbReference>
<dbReference type="KEGG" id="wfu:AXE80_03780"/>
<reference evidence="3 4" key="1">
    <citation type="submission" date="2016-02" db="EMBL/GenBank/DDBJ databases">
        <authorList>
            <person name="Wen L."/>
            <person name="He K."/>
            <person name="Yang H."/>
        </authorList>
    </citation>
    <scope>NUCLEOTIDE SEQUENCE [LARGE SCALE GENOMIC DNA]</scope>
    <source>
        <strain evidence="3 4">CZ1127</strain>
    </source>
</reference>
<keyword evidence="1" id="KW-0813">Transport</keyword>
<keyword evidence="1" id="KW-0998">Cell outer membrane</keyword>
<dbReference type="InterPro" id="IPR023997">
    <property type="entry name" value="TonB-dep_OMP_SusC/RagA_CS"/>
</dbReference>
<dbReference type="STRING" id="1790137.AXE80_03780"/>
<dbReference type="PROSITE" id="PS00018">
    <property type="entry name" value="EF_HAND_1"/>
    <property type="match status" value="1"/>
</dbReference>
<organism evidence="3 4">
    <name type="scientific">Wenyingzhuangia fucanilytica</name>
    <dbReference type="NCBI Taxonomy" id="1790137"/>
    <lineage>
        <taxon>Bacteria</taxon>
        <taxon>Pseudomonadati</taxon>
        <taxon>Bacteroidota</taxon>
        <taxon>Flavobacteriia</taxon>
        <taxon>Flavobacteriales</taxon>
        <taxon>Flavobacteriaceae</taxon>
        <taxon>Wenyingzhuangia</taxon>
    </lineage>
</organism>
<keyword evidence="1" id="KW-0812">Transmembrane</keyword>
<dbReference type="NCBIfam" id="TIGR04056">
    <property type="entry name" value="OMP_RagA_SusC"/>
    <property type="match status" value="1"/>
</dbReference>
<evidence type="ECO:0000313" key="4">
    <source>
        <dbReference type="Proteomes" id="UP000092967"/>
    </source>
</evidence>
<dbReference type="Pfam" id="PF13715">
    <property type="entry name" value="CarbopepD_reg_2"/>
    <property type="match status" value="1"/>
</dbReference>
<keyword evidence="1" id="KW-1134">Transmembrane beta strand</keyword>
<keyword evidence="1" id="KW-0472">Membrane</keyword>
<proteinExistence type="inferred from homology"/>
<dbReference type="EMBL" id="CP014224">
    <property type="protein sequence ID" value="ANW95451.1"/>
    <property type="molecule type" value="Genomic_DNA"/>
</dbReference>
<dbReference type="InterPro" id="IPR012910">
    <property type="entry name" value="Plug_dom"/>
</dbReference>
<dbReference type="InterPro" id="IPR037066">
    <property type="entry name" value="Plug_dom_sf"/>
</dbReference>
<sequence>MKVHEKTFKLILCAILMCISLFGKNEVYAQGPKKVIAKGQIVDENNLPLLGATILQQNTSRGGVADFDGNFSLEIDYNSNIEISYVGYKTQVIQNVTNSSIIKVKLQPDSTNLEEVVIVGFGTQTKQTLVGAVESVKGEELQQVGSVSTISEGLQGMLPGLTVINTNGKPGSDAADIYLRGRSSWNETGPLTLVDGIQRDINNLDPNEIETISILKDASATAVYGVRGANGVILITTKRGRVGKPKFNFTSNFGIKDPTAEPEYADYITSQRMYNEAAANEGLWGQLIPQTTINAWIQNYDQRGPNNIYFPEVDWTDEVVGLGYEQTYNLNMSGGSKLVRYFVSLGHRNDGDIFQTTPQEEYDPAFNLKKYNWRTNLDFDVTPTTKFSVNFSGNYRIRTQPGYRIDGNGEDGFGQSQFFGLLYSSPRNLFPIRYDDGYGDSSNGEANLIMALNEGGVRTYKYFQGFYDAQLTQGLDFITKGLSFKGSINYSSQSSYEERILRGGLGSANVGIIRYFRNYDYANPIVGADGSVSYPLLSEVRFPNDQSQGTPVVATNPNLFSYQRRLNYKFQLDYNRAFGDHIVKANAIMTRQITNTRNKYPAKREEWIGRVNYYYKKRYLLELNGSYSGSEKFSPKNRFGFFPSVGLGWVASEESFVKAITGDWLDLLKVNYSYGVTGADGNEFPNNDQDRFQYVQIFNTGGNVNFGYDALTGYGPRYVEGSLANESAGWETSHVHNLAFKFEVLKKLTLGLDLYKENRTNILMDVRQQSFTGVVNPPTGNLGETKKHGYEFQVSWKDKITKDLSYGVDFNTAFSENRIVFRNDPAGQLDYLKQAGKPIGWNSSGGQRYLDAGFYNSLDDLYNGATPSLGVAQGSLLPGDVSYVDYNGDGQITNEDLVAMDKSIKFPLNTYNLGLNIGYKNLSLSARFYGVSNTAYIIPNLYYYDDMSNYIQSNPDVLDRWTPETAATATKPVLHLNDYAHSKQNSTLTYADGSYIRLKSAELSYRFTKGMIKKVGLQSAQIYVNGNNLYTWSNLPDQLDPESSGTGSYPVVRRYSLGLRVSF</sequence>
<name>A0A1B1Y3V9_9FLAO</name>
<evidence type="ECO:0000256" key="1">
    <source>
        <dbReference type="PROSITE-ProRule" id="PRU01360"/>
    </source>
</evidence>
<dbReference type="Gene3D" id="2.170.130.10">
    <property type="entry name" value="TonB-dependent receptor, plug domain"/>
    <property type="match status" value="1"/>
</dbReference>
<dbReference type="InterPro" id="IPR008969">
    <property type="entry name" value="CarboxyPept-like_regulatory"/>
</dbReference>
<dbReference type="AlphaFoldDB" id="A0A1B1Y3V9"/>
<evidence type="ECO:0000259" key="2">
    <source>
        <dbReference type="Pfam" id="PF07715"/>
    </source>
</evidence>
<feature type="domain" description="TonB-dependent receptor plug" evidence="2">
    <location>
        <begin position="126"/>
        <end position="232"/>
    </location>
</feature>
<accession>A0A1B1Y3V9</accession>
<dbReference type="GO" id="GO:0009279">
    <property type="term" value="C:cell outer membrane"/>
    <property type="evidence" value="ECO:0007669"/>
    <property type="project" value="UniProtKB-SubCell"/>
</dbReference>
<evidence type="ECO:0000313" key="3">
    <source>
        <dbReference type="EMBL" id="ANW95451.1"/>
    </source>
</evidence>
<comment type="subcellular location">
    <subcellularLocation>
        <location evidence="1">Cell outer membrane</location>
        <topology evidence="1">Multi-pass membrane protein</topology>
    </subcellularLocation>
</comment>
<keyword evidence="4" id="KW-1185">Reference proteome</keyword>
<dbReference type="Pfam" id="PF07715">
    <property type="entry name" value="Plug"/>
    <property type="match status" value="1"/>
</dbReference>
<dbReference type="PROSITE" id="PS52016">
    <property type="entry name" value="TONB_DEPENDENT_REC_3"/>
    <property type="match status" value="1"/>
</dbReference>
<dbReference type="SUPFAM" id="SSF56935">
    <property type="entry name" value="Porins"/>
    <property type="match status" value="1"/>
</dbReference>
<dbReference type="InterPro" id="IPR039426">
    <property type="entry name" value="TonB-dep_rcpt-like"/>
</dbReference>
<dbReference type="InterPro" id="IPR023996">
    <property type="entry name" value="TonB-dep_OMP_SusC/RagA"/>
</dbReference>
<gene>
    <name evidence="3" type="ORF">AXE80_03780</name>
</gene>
<comment type="similarity">
    <text evidence="1">Belongs to the TonB-dependent receptor family.</text>
</comment>